<proteinExistence type="predicted"/>
<feature type="non-terminal residue" evidence="1">
    <location>
        <position position="1"/>
    </location>
</feature>
<keyword evidence="2" id="KW-1185">Reference proteome</keyword>
<dbReference type="Proteomes" id="UP000593568">
    <property type="component" value="Unassembled WGS sequence"/>
</dbReference>
<dbReference type="EMBL" id="JABEZW010000006">
    <property type="protein sequence ID" value="MBA0766717.1"/>
    <property type="molecule type" value="Genomic_DNA"/>
</dbReference>
<sequence length="129" mass="14726">MENELTDLSLEDNEEEVLLVHNEPISQKISDLTGKRFFFRFFHKMDIDLLLSSARWTFNNHLFVIHLLEDGEDPMEVPLVFSIFEVQVHDLPPGLFSKLIAKQLGAFMHCNNPLFNGVGNGSFSTTNST</sequence>
<gene>
    <name evidence="1" type="ORF">Gotri_015735</name>
</gene>
<dbReference type="AlphaFoldDB" id="A0A7J9E130"/>
<evidence type="ECO:0000313" key="1">
    <source>
        <dbReference type="EMBL" id="MBA0766717.1"/>
    </source>
</evidence>
<evidence type="ECO:0000313" key="2">
    <source>
        <dbReference type="Proteomes" id="UP000593568"/>
    </source>
</evidence>
<name>A0A7J9E130_9ROSI</name>
<protein>
    <recommendedName>
        <fullName evidence="3">DUF4283 domain-containing protein</fullName>
    </recommendedName>
</protein>
<comment type="caution">
    <text evidence="1">The sequence shown here is derived from an EMBL/GenBank/DDBJ whole genome shotgun (WGS) entry which is preliminary data.</text>
</comment>
<reference evidence="1 2" key="1">
    <citation type="journal article" date="2019" name="Genome Biol. Evol.">
        <title>Insights into the evolution of the New World diploid cottons (Gossypium, subgenus Houzingenia) based on genome sequencing.</title>
        <authorList>
            <person name="Grover C.E."/>
            <person name="Arick M.A. 2nd"/>
            <person name="Thrash A."/>
            <person name="Conover J.L."/>
            <person name="Sanders W.S."/>
            <person name="Peterson D.G."/>
            <person name="Frelichowski J.E."/>
            <person name="Scheffler J.A."/>
            <person name="Scheffler B.E."/>
            <person name="Wendel J.F."/>
        </authorList>
    </citation>
    <scope>NUCLEOTIDE SEQUENCE [LARGE SCALE GENOMIC DNA]</scope>
    <source>
        <strain evidence="1">8</strain>
        <tissue evidence="1">Leaf</tissue>
    </source>
</reference>
<organism evidence="1 2">
    <name type="scientific">Gossypium trilobum</name>
    <dbReference type="NCBI Taxonomy" id="34281"/>
    <lineage>
        <taxon>Eukaryota</taxon>
        <taxon>Viridiplantae</taxon>
        <taxon>Streptophyta</taxon>
        <taxon>Embryophyta</taxon>
        <taxon>Tracheophyta</taxon>
        <taxon>Spermatophyta</taxon>
        <taxon>Magnoliopsida</taxon>
        <taxon>eudicotyledons</taxon>
        <taxon>Gunneridae</taxon>
        <taxon>Pentapetalae</taxon>
        <taxon>rosids</taxon>
        <taxon>malvids</taxon>
        <taxon>Malvales</taxon>
        <taxon>Malvaceae</taxon>
        <taxon>Malvoideae</taxon>
        <taxon>Gossypium</taxon>
    </lineage>
</organism>
<accession>A0A7J9E130</accession>
<evidence type="ECO:0008006" key="3">
    <source>
        <dbReference type="Google" id="ProtNLM"/>
    </source>
</evidence>